<dbReference type="GeneID" id="38774600"/>
<proteinExistence type="predicted"/>
<evidence type="ECO:0000313" key="2">
    <source>
        <dbReference type="Proteomes" id="UP000287166"/>
    </source>
</evidence>
<organism evidence="1 2">
    <name type="scientific">Sparassis crispa</name>
    <dbReference type="NCBI Taxonomy" id="139825"/>
    <lineage>
        <taxon>Eukaryota</taxon>
        <taxon>Fungi</taxon>
        <taxon>Dikarya</taxon>
        <taxon>Basidiomycota</taxon>
        <taxon>Agaricomycotina</taxon>
        <taxon>Agaricomycetes</taxon>
        <taxon>Polyporales</taxon>
        <taxon>Sparassidaceae</taxon>
        <taxon>Sparassis</taxon>
    </lineage>
</organism>
<accession>A0A401G692</accession>
<dbReference type="EMBL" id="BFAD01000001">
    <property type="protein sequence ID" value="GBE77683.1"/>
    <property type="molecule type" value="Genomic_DNA"/>
</dbReference>
<dbReference type="InParanoid" id="A0A401G692"/>
<gene>
    <name evidence="1" type="ORF">SCP_0105650</name>
</gene>
<dbReference type="AlphaFoldDB" id="A0A401G692"/>
<protein>
    <submittedName>
        <fullName evidence="1">Uncharacterized protein</fullName>
    </submittedName>
</protein>
<reference evidence="1 2" key="1">
    <citation type="journal article" date="2018" name="Sci. Rep.">
        <title>Genome sequence of the cauliflower mushroom Sparassis crispa (Hanabiratake) and its association with beneficial usage.</title>
        <authorList>
            <person name="Kiyama R."/>
            <person name="Furutani Y."/>
            <person name="Kawaguchi K."/>
            <person name="Nakanishi T."/>
        </authorList>
    </citation>
    <scope>NUCLEOTIDE SEQUENCE [LARGE SCALE GENOMIC DNA]</scope>
</reference>
<dbReference type="Proteomes" id="UP000287166">
    <property type="component" value="Unassembled WGS sequence"/>
</dbReference>
<name>A0A401G692_9APHY</name>
<sequence length="105" mass="12414">MQRVRDPVSHRKKKFVFFVILHVSLSISGAPVYGQRRYTTVYLSYCLRVPQRRPHLQVVVGALRPHNLFLYHPLPRTWSWSDTITIHPRLRLPSEPVCVLRLCVR</sequence>
<keyword evidence="2" id="KW-1185">Reference proteome</keyword>
<evidence type="ECO:0000313" key="1">
    <source>
        <dbReference type="EMBL" id="GBE77683.1"/>
    </source>
</evidence>
<comment type="caution">
    <text evidence="1">The sequence shown here is derived from an EMBL/GenBank/DDBJ whole genome shotgun (WGS) entry which is preliminary data.</text>
</comment>
<dbReference type="RefSeq" id="XP_027608596.1">
    <property type="nucleotide sequence ID" value="XM_027752795.1"/>
</dbReference>